<feature type="transmembrane region" description="Helical" evidence="6">
    <location>
        <begin position="83"/>
        <end position="104"/>
    </location>
</feature>
<dbReference type="OMA" id="ARELFVY"/>
<evidence type="ECO:0008006" key="9">
    <source>
        <dbReference type="Google" id="ProtNLM"/>
    </source>
</evidence>
<evidence type="ECO:0000256" key="1">
    <source>
        <dbReference type="ARBA" id="ARBA00004651"/>
    </source>
</evidence>
<name>A0A832SST1_9CREN</name>
<dbReference type="InterPro" id="IPR020948">
    <property type="entry name" value="P_starv_induced_PsiE-like"/>
</dbReference>
<dbReference type="GeneID" id="1464533"/>
<evidence type="ECO:0000256" key="6">
    <source>
        <dbReference type="SAM" id="Phobius"/>
    </source>
</evidence>
<evidence type="ECO:0000313" key="8">
    <source>
        <dbReference type="Proteomes" id="UP000651120"/>
    </source>
</evidence>
<feature type="transmembrane region" description="Helical" evidence="6">
    <location>
        <begin position="49"/>
        <end position="71"/>
    </location>
</feature>
<keyword evidence="2" id="KW-1003">Cell membrane</keyword>
<proteinExistence type="predicted"/>
<accession>A0A832SST1</accession>
<comment type="subcellular location">
    <subcellularLocation>
        <location evidence="1">Cell membrane</location>
        <topology evidence="1">Multi-pass membrane protein</topology>
    </subcellularLocation>
</comment>
<sequence length="144" mass="16828">MNIVDSLRRGEFLVYLVVLFITSLLLMFSMYLAFYRIYDLILALQQPEILATAIYNALSDVFLVIVFVELIDTFITYIEQKRIVVYKIIDVALVALARELFIYLAPVNKEFSFEKALAIIIATLVIGVIEYLQRRIIPTERRRR</sequence>
<dbReference type="EMBL" id="DUJP01000027">
    <property type="protein sequence ID" value="HII47048.1"/>
    <property type="molecule type" value="Genomic_DNA"/>
</dbReference>
<keyword evidence="3 6" id="KW-0812">Transmembrane</keyword>
<evidence type="ECO:0000256" key="5">
    <source>
        <dbReference type="ARBA" id="ARBA00023136"/>
    </source>
</evidence>
<evidence type="ECO:0000256" key="2">
    <source>
        <dbReference type="ARBA" id="ARBA00022475"/>
    </source>
</evidence>
<dbReference type="Pfam" id="PF06146">
    <property type="entry name" value="PsiE"/>
    <property type="match status" value="1"/>
</dbReference>
<feature type="transmembrane region" description="Helical" evidence="6">
    <location>
        <begin position="12"/>
        <end position="37"/>
    </location>
</feature>
<reference evidence="7" key="1">
    <citation type="journal article" date="2020" name="bioRxiv">
        <title>A rank-normalized archaeal taxonomy based on genome phylogeny resolves widespread incomplete and uneven classifications.</title>
        <authorList>
            <person name="Rinke C."/>
            <person name="Chuvochina M."/>
            <person name="Mussig A.J."/>
            <person name="Chaumeil P.-A."/>
            <person name="Waite D.W."/>
            <person name="Whitman W.B."/>
            <person name="Parks D.H."/>
            <person name="Hugenholtz P."/>
        </authorList>
    </citation>
    <scope>NUCLEOTIDE SEQUENCE</scope>
    <source>
        <strain evidence="7">UBA8839</strain>
    </source>
</reference>
<dbReference type="GO" id="GO:0005886">
    <property type="term" value="C:plasma membrane"/>
    <property type="evidence" value="ECO:0007669"/>
    <property type="project" value="UniProtKB-SubCell"/>
</dbReference>
<evidence type="ECO:0000256" key="3">
    <source>
        <dbReference type="ARBA" id="ARBA00022692"/>
    </source>
</evidence>
<dbReference type="AlphaFoldDB" id="A0A832SST1"/>
<evidence type="ECO:0000256" key="4">
    <source>
        <dbReference type="ARBA" id="ARBA00022989"/>
    </source>
</evidence>
<dbReference type="Proteomes" id="UP000651120">
    <property type="component" value="Unassembled WGS sequence"/>
</dbReference>
<feature type="transmembrane region" description="Helical" evidence="6">
    <location>
        <begin position="116"/>
        <end position="133"/>
    </location>
</feature>
<comment type="caution">
    <text evidence="7">The sequence shown here is derived from an EMBL/GenBank/DDBJ whole genome shotgun (WGS) entry which is preliminary data.</text>
</comment>
<protein>
    <recommendedName>
        <fullName evidence="9">Phosphate-starvation-inducible E</fullName>
    </recommendedName>
</protein>
<dbReference type="RefSeq" id="WP_011008660.1">
    <property type="nucleotide sequence ID" value="NZ_DUJP01000027.1"/>
</dbReference>
<keyword evidence="4 6" id="KW-1133">Transmembrane helix</keyword>
<evidence type="ECO:0000313" key="7">
    <source>
        <dbReference type="EMBL" id="HII47048.1"/>
    </source>
</evidence>
<keyword evidence="5 6" id="KW-0472">Membrane</keyword>
<gene>
    <name evidence="7" type="ORF">HA333_06270</name>
</gene>
<organism evidence="7 8">
    <name type="scientific">Pyrobaculum aerophilum</name>
    <dbReference type="NCBI Taxonomy" id="13773"/>
    <lineage>
        <taxon>Archaea</taxon>
        <taxon>Thermoproteota</taxon>
        <taxon>Thermoprotei</taxon>
        <taxon>Thermoproteales</taxon>
        <taxon>Thermoproteaceae</taxon>
        <taxon>Pyrobaculum</taxon>
    </lineage>
</organism>